<keyword evidence="4" id="KW-1185">Reference proteome</keyword>
<dbReference type="EMBL" id="BLXT01001144">
    <property type="protein sequence ID" value="GFN83330.1"/>
    <property type="molecule type" value="Genomic_DNA"/>
</dbReference>
<feature type="compositionally biased region" description="Basic residues" evidence="2">
    <location>
        <begin position="1"/>
        <end position="18"/>
    </location>
</feature>
<dbReference type="AlphaFoldDB" id="A0AAV3Y7U5"/>
<feature type="coiled-coil region" evidence="1">
    <location>
        <begin position="69"/>
        <end position="125"/>
    </location>
</feature>
<name>A0AAV3Y7U5_9GAST</name>
<keyword evidence="1" id="KW-0175">Coiled coil</keyword>
<reference evidence="3 4" key="1">
    <citation type="journal article" date="2021" name="Elife">
        <title>Chloroplast acquisition without the gene transfer in kleptoplastic sea slugs, Plakobranchus ocellatus.</title>
        <authorList>
            <person name="Maeda T."/>
            <person name="Takahashi S."/>
            <person name="Yoshida T."/>
            <person name="Shimamura S."/>
            <person name="Takaki Y."/>
            <person name="Nagai Y."/>
            <person name="Toyoda A."/>
            <person name="Suzuki Y."/>
            <person name="Arimoto A."/>
            <person name="Ishii H."/>
            <person name="Satoh N."/>
            <person name="Nishiyama T."/>
            <person name="Hasebe M."/>
            <person name="Maruyama T."/>
            <person name="Minagawa J."/>
            <person name="Obokata J."/>
            <person name="Shigenobu S."/>
        </authorList>
    </citation>
    <scope>NUCLEOTIDE SEQUENCE [LARGE SCALE GENOMIC DNA]</scope>
</reference>
<evidence type="ECO:0000313" key="4">
    <source>
        <dbReference type="Proteomes" id="UP000735302"/>
    </source>
</evidence>
<feature type="region of interest" description="Disordered" evidence="2">
    <location>
        <begin position="1"/>
        <end position="25"/>
    </location>
</feature>
<evidence type="ECO:0008006" key="5">
    <source>
        <dbReference type="Google" id="ProtNLM"/>
    </source>
</evidence>
<evidence type="ECO:0000256" key="1">
    <source>
        <dbReference type="SAM" id="Coils"/>
    </source>
</evidence>
<proteinExistence type="predicted"/>
<evidence type="ECO:0000313" key="3">
    <source>
        <dbReference type="EMBL" id="GFN83330.1"/>
    </source>
</evidence>
<comment type="caution">
    <text evidence="3">The sequence shown here is derived from an EMBL/GenBank/DDBJ whole genome shotgun (WGS) entry which is preliminary data.</text>
</comment>
<evidence type="ECO:0000256" key="2">
    <source>
        <dbReference type="SAM" id="MobiDB-lite"/>
    </source>
</evidence>
<accession>A0AAV3Y7U5</accession>
<sequence length="393" mass="43414">MRRRRRKRRRSRGRRKRKSIEGGGEVKVAIKDGTAETAGKMFHSAMVFLSQDLPGPACQVRDSQSAHYESDISEEVKALKGRVDALERQAQDDQQEAHTADSMRYMRLTGKLDGLENQVQALDSEAGESIIDLSGVSTENCNAVKALWKLLALLRQKNQLSGVSMENCKAVKALWKLLALLRQKNQEAQTECSTLKSELESVKQEAQNERSTLESELESLKQEAQNERSTLESELESLKQEAQNERSTLESELKSLKQEAQLKSSMKKNFQHLDAKLESLATETKNSFKELTEILKENSANIQKLQKQIDQTAAAAAAAAAAAVTPPPTGATASALSRPLKDVRQRTDFTVKVTADKRAPGIEDVQLLPGGRLLLADGANESVKLFDTQVSSL</sequence>
<feature type="coiled-coil region" evidence="1">
    <location>
        <begin position="288"/>
        <end position="322"/>
    </location>
</feature>
<organism evidence="3 4">
    <name type="scientific">Plakobranchus ocellatus</name>
    <dbReference type="NCBI Taxonomy" id="259542"/>
    <lineage>
        <taxon>Eukaryota</taxon>
        <taxon>Metazoa</taxon>
        <taxon>Spiralia</taxon>
        <taxon>Lophotrochozoa</taxon>
        <taxon>Mollusca</taxon>
        <taxon>Gastropoda</taxon>
        <taxon>Heterobranchia</taxon>
        <taxon>Euthyneura</taxon>
        <taxon>Panpulmonata</taxon>
        <taxon>Sacoglossa</taxon>
        <taxon>Placobranchoidea</taxon>
        <taxon>Plakobranchidae</taxon>
        <taxon>Plakobranchus</taxon>
    </lineage>
</organism>
<dbReference type="Proteomes" id="UP000735302">
    <property type="component" value="Unassembled WGS sequence"/>
</dbReference>
<protein>
    <recommendedName>
        <fullName evidence="5">Kinesin motor domain-containing protein</fullName>
    </recommendedName>
</protein>
<gene>
    <name evidence="3" type="ORF">PoB_000983600</name>
</gene>
<feature type="coiled-coil region" evidence="1">
    <location>
        <begin position="178"/>
        <end position="259"/>
    </location>
</feature>